<dbReference type="PROSITE" id="PS50203">
    <property type="entry name" value="CALPAIN_CAT"/>
    <property type="match status" value="1"/>
</dbReference>
<accession>A0ABR1FGJ5</accession>
<dbReference type="InterPro" id="IPR004170">
    <property type="entry name" value="WWE_dom"/>
</dbReference>
<name>A0ABR1FGJ5_AURAN</name>
<dbReference type="InterPro" id="IPR038765">
    <property type="entry name" value="Papain-like_cys_pep_sf"/>
</dbReference>
<feature type="active site" evidence="5">
    <location>
        <position position="257"/>
    </location>
</feature>
<dbReference type="SUPFAM" id="SSF54001">
    <property type="entry name" value="Cysteine proteinases"/>
    <property type="match status" value="1"/>
</dbReference>
<evidence type="ECO:0000256" key="6">
    <source>
        <dbReference type="SAM" id="MobiDB-lite"/>
    </source>
</evidence>
<dbReference type="Pfam" id="PF00648">
    <property type="entry name" value="Peptidase_C2"/>
    <property type="match status" value="1"/>
</dbReference>
<proteinExistence type="inferred from homology"/>
<dbReference type="SMART" id="SM00230">
    <property type="entry name" value="CysPc"/>
    <property type="match status" value="1"/>
</dbReference>
<dbReference type="PROSITE" id="PS50918">
    <property type="entry name" value="WWE"/>
    <property type="match status" value="1"/>
</dbReference>
<feature type="active site" evidence="5">
    <location>
        <position position="59"/>
    </location>
</feature>
<sequence>MAAFSDTSFTLEDAVRGKSFRQRLEFVPASRLLKSRFGRLPLFNSIRPSDLSQGRVGDCWLIAAISCLAEYPEEVESLFVGHSTAAAAADGRYVVRLYDTTRRASRDIVLDECVPCTAIDARERPPKGFEGFRYKPIFGKPETDIWALLIEKAFAKMIGSYPRLDGGHMLNAFRALTGCEEQEMWRPYDVGGSREWRNSLVVRGDLHARAHRGSARLQSPAFFGALESWSSSKYLIAASIRGRRREGRRRDGLVETHAYGVLACMQALVQLRNPWGDHEWKGSWSKGSKEWSKHPAVAEALGMKNKRTDGTFYMSFSDFDAAACAVILFVGCLARALDDSFRPLISAQAIFTCVEVSHKAMRTGAGRTNPNRRDPGRRLGGGEKRPRDSERQPQPSQGVVWECRAARRLYSLDARRGTALFRYEDDDGWKRYAAEHAETLHVAASVSPTVTLSIRGSLYDVDLERMTQKKRATGFTRKIRKRELPSPKKPRH</sequence>
<dbReference type="InterPro" id="IPR022684">
    <property type="entry name" value="Calpain_cysteine_protease"/>
</dbReference>
<dbReference type="Pfam" id="PF02825">
    <property type="entry name" value="WWE"/>
    <property type="match status" value="1"/>
</dbReference>
<evidence type="ECO:0000313" key="9">
    <source>
        <dbReference type="EMBL" id="KAK7230397.1"/>
    </source>
</evidence>
<keyword evidence="10" id="KW-1185">Reference proteome</keyword>
<comment type="caution">
    <text evidence="9">The sequence shown here is derived from an EMBL/GenBank/DDBJ whole genome shotgun (WGS) entry which is preliminary data.</text>
</comment>
<evidence type="ECO:0000256" key="3">
    <source>
        <dbReference type="ARBA" id="ARBA00022801"/>
    </source>
</evidence>
<dbReference type="SUPFAM" id="SSF117839">
    <property type="entry name" value="WWE domain"/>
    <property type="match status" value="1"/>
</dbReference>
<dbReference type="InterPro" id="IPR001300">
    <property type="entry name" value="Peptidase_C2_calpain_cat"/>
</dbReference>
<organism evidence="9 10">
    <name type="scientific">Aureococcus anophagefferens</name>
    <name type="common">Harmful bloom alga</name>
    <dbReference type="NCBI Taxonomy" id="44056"/>
    <lineage>
        <taxon>Eukaryota</taxon>
        <taxon>Sar</taxon>
        <taxon>Stramenopiles</taxon>
        <taxon>Ochrophyta</taxon>
        <taxon>Pelagophyceae</taxon>
        <taxon>Pelagomonadales</taxon>
        <taxon>Pelagomonadaceae</taxon>
        <taxon>Aureococcus</taxon>
    </lineage>
</organism>
<feature type="domain" description="Calpain catalytic" evidence="7">
    <location>
        <begin position="3"/>
        <end position="319"/>
    </location>
</feature>
<dbReference type="Proteomes" id="UP001363151">
    <property type="component" value="Unassembled WGS sequence"/>
</dbReference>
<feature type="domain" description="WWE" evidence="8">
    <location>
        <begin position="387"/>
        <end position="481"/>
    </location>
</feature>
<evidence type="ECO:0000259" key="7">
    <source>
        <dbReference type="PROSITE" id="PS50203"/>
    </source>
</evidence>
<keyword evidence="4 5" id="KW-0788">Thiol protease</keyword>
<evidence type="ECO:0000256" key="1">
    <source>
        <dbReference type="ARBA" id="ARBA00007623"/>
    </source>
</evidence>
<dbReference type="PANTHER" id="PTHR10183:SF379">
    <property type="entry name" value="CALPAIN-5"/>
    <property type="match status" value="1"/>
</dbReference>
<dbReference type="Gene3D" id="3.90.70.10">
    <property type="entry name" value="Cysteine proteinases"/>
    <property type="match status" value="1"/>
</dbReference>
<evidence type="ECO:0000256" key="2">
    <source>
        <dbReference type="ARBA" id="ARBA00022670"/>
    </source>
</evidence>
<dbReference type="PROSITE" id="PS00139">
    <property type="entry name" value="THIOL_PROTEASE_CYS"/>
    <property type="match status" value="1"/>
</dbReference>
<dbReference type="Gene3D" id="3.30.720.50">
    <property type="match status" value="1"/>
</dbReference>
<keyword evidence="2 5" id="KW-0645">Protease</keyword>
<comment type="similarity">
    <text evidence="1">Belongs to the peptidase C2 family.</text>
</comment>
<evidence type="ECO:0000256" key="4">
    <source>
        <dbReference type="ARBA" id="ARBA00022807"/>
    </source>
</evidence>
<feature type="compositionally biased region" description="Basic and acidic residues" evidence="6">
    <location>
        <begin position="371"/>
        <end position="391"/>
    </location>
</feature>
<evidence type="ECO:0000259" key="8">
    <source>
        <dbReference type="PROSITE" id="PS50918"/>
    </source>
</evidence>
<evidence type="ECO:0000256" key="5">
    <source>
        <dbReference type="PROSITE-ProRule" id="PRU00239"/>
    </source>
</evidence>
<dbReference type="EMBL" id="JBBJCI010000435">
    <property type="protein sequence ID" value="KAK7230397.1"/>
    <property type="molecule type" value="Genomic_DNA"/>
</dbReference>
<evidence type="ECO:0000313" key="10">
    <source>
        <dbReference type="Proteomes" id="UP001363151"/>
    </source>
</evidence>
<feature type="region of interest" description="Disordered" evidence="6">
    <location>
        <begin position="362"/>
        <end position="398"/>
    </location>
</feature>
<feature type="active site" evidence="5">
    <location>
        <position position="273"/>
    </location>
</feature>
<protein>
    <submittedName>
        <fullName evidence="9">Calcium-dependent cysteine-type endopeptidase</fullName>
    </submittedName>
</protein>
<reference evidence="9 10" key="1">
    <citation type="submission" date="2024-03" db="EMBL/GenBank/DDBJ databases">
        <title>Aureococcus anophagefferens CCMP1851 and Kratosvirus quantuckense: Draft genome of a second virus-susceptible host strain in the model system.</title>
        <authorList>
            <person name="Chase E."/>
            <person name="Truchon A.R."/>
            <person name="Schepens W."/>
            <person name="Wilhelm S.W."/>
        </authorList>
    </citation>
    <scope>NUCLEOTIDE SEQUENCE [LARGE SCALE GENOMIC DNA]</scope>
    <source>
        <strain evidence="9 10">CCMP1851</strain>
    </source>
</reference>
<dbReference type="InterPro" id="IPR037197">
    <property type="entry name" value="WWE_dom_sf"/>
</dbReference>
<dbReference type="InterPro" id="IPR000169">
    <property type="entry name" value="Pept_cys_AS"/>
</dbReference>
<dbReference type="PRINTS" id="PR00704">
    <property type="entry name" value="CALPAIN"/>
</dbReference>
<dbReference type="PANTHER" id="PTHR10183">
    <property type="entry name" value="CALPAIN"/>
    <property type="match status" value="1"/>
</dbReference>
<keyword evidence="3 5" id="KW-0378">Hydrolase</keyword>
<gene>
    <name evidence="9" type="primary">CAPN15</name>
    <name evidence="9" type="ORF">SO694_00182043</name>
</gene>